<dbReference type="PROSITE" id="PS51698">
    <property type="entry name" value="U_BOX"/>
    <property type="match status" value="1"/>
</dbReference>
<dbReference type="InterPro" id="IPR013083">
    <property type="entry name" value="Znf_RING/FYVE/PHD"/>
</dbReference>
<dbReference type="Gene3D" id="3.30.40.10">
    <property type="entry name" value="Zinc/RING finger domain, C3HC4 (zinc finger)"/>
    <property type="match status" value="1"/>
</dbReference>
<dbReference type="Proteomes" id="UP000824469">
    <property type="component" value="Unassembled WGS sequence"/>
</dbReference>
<keyword evidence="2" id="KW-0808">Transferase</keyword>
<keyword evidence="5" id="KW-1185">Reference proteome</keyword>
<dbReference type="Pfam" id="PF04564">
    <property type="entry name" value="U-box"/>
    <property type="match status" value="1"/>
</dbReference>
<sequence>MSNHHKCGINYLVVDKVAKELVIWRDAVAKGGLGTGKGVVMRMGRDSRQKWMDPEVGIPSYFMCWLSLQRMRDPVTVCTGATYDRESIQKWIYTFGKKTCPATMQLLENEEMTTNHTLRRLIQHRCLANYSAGIRRISTTLPLDTNQLLREIQACPPPTFQAKALRKLKSLADQSESNRRCIASSEAPTALLSVIESDQSAETDEDGYCYDVAVACEEALGNGILSSLPN</sequence>
<dbReference type="OMA" id="NRRCIAS"/>
<dbReference type="GO" id="GO:0061630">
    <property type="term" value="F:ubiquitin protein ligase activity"/>
    <property type="evidence" value="ECO:0007669"/>
    <property type="project" value="InterPro"/>
</dbReference>
<dbReference type="InterPro" id="IPR045210">
    <property type="entry name" value="RING-Ubox_PUB"/>
</dbReference>
<name>A0AA38G8G1_TAXCH</name>
<dbReference type="AlphaFoldDB" id="A0AA38G8G1"/>
<dbReference type="GO" id="GO:0016567">
    <property type="term" value="P:protein ubiquitination"/>
    <property type="evidence" value="ECO:0007669"/>
    <property type="project" value="InterPro"/>
</dbReference>
<dbReference type="EMBL" id="JAHRHJ020000004">
    <property type="protein sequence ID" value="KAH9317250.1"/>
    <property type="molecule type" value="Genomic_DNA"/>
</dbReference>
<evidence type="ECO:0000256" key="2">
    <source>
        <dbReference type="ARBA" id="ARBA00022679"/>
    </source>
</evidence>
<dbReference type="SMART" id="SM00504">
    <property type="entry name" value="Ubox"/>
    <property type="match status" value="1"/>
</dbReference>
<proteinExistence type="predicted"/>
<reference evidence="4 5" key="1">
    <citation type="journal article" date="2021" name="Nat. Plants">
        <title>The Taxus genome provides insights into paclitaxel biosynthesis.</title>
        <authorList>
            <person name="Xiong X."/>
            <person name="Gou J."/>
            <person name="Liao Q."/>
            <person name="Li Y."/>
            <person name="Zhou Q."/>
            <person name="Bi G."/>
            <person name="Li C."/>
            <person name="Du R."/>
            <person name="Wang X."/>
            <person name="Sun T."/>
            <person name="Guo L."/>
            <person name="Liang H."/>
            <person name="Lu P."/>
            <person name="Wu Y."/>
            <person name="Zhang Z."/>
            <person name="Ro D.K."/>
            <person name="Shang Y."/>
            <person name="Huang S."/>
            <person name="Yan J."/>
        </authorList>
    </citation>
    <scope>NUCLEOTIDE SEQUENCE [LARGE SCALE GENOMIC DNA]</scope>
    <source>
        <strain evidence="4">Ta-2019</strain>
    </source>
</reference>
<evidence type="ECO:0000313" key="5">
    <source>
        <dbReference type="Proteomes" id="UP000824469"/>
    </source>
</evidence>
<evidence type="ECO:0000259" key="3">
    <source>
        <dbReference type="PROSITE" id="PS51698"/>
    </source>
</evidence>
<comment type="caution">
    <text evidence="4">The sequence shown here is derived from an EMBL/GenBank/DDBJ whole genome shotgun (WGS) entry which is preliminary data.</text>
</comment>
<accession>A0AA38G8G1</accession>
<gene>
    <name evidence="4" type="ORF">KI387_019019</name>
</gene>
<dbReference type="SUPFAM" id="SSF57850">
    <property type="entry name" value="RING/U-box"/>
    <property type="match status" value="1"/>
</dbReference>
<dbReference type="CDD" id="cd16664">
    <property type="entry name" value="RING-Ubox_PUB"/>
    <property type="match status" value="1"/>
</dbReference>
<protein>
    <recommendedName>
        <fullName evidence="3">U-box domain-containing protein</fullName>
    </recommendedName>
</protein>
<organism evidence="4 5">
    <name type="scientific">Taxus chinensis</name>
    <name type="common">Chinese yew</name>
    <name type="synonym">Taxus wallichiana var. chinensis</name>
    <dbReference type="NCBI Taxonomy" id="29808"/>
    <lineage>
        <taxon>Eukaryota</taxon>
        <taxon>Viridiplantae</taxon>
        <taxon>Streptophyta</taxon>
        <taxon>Embryophyta</taxon>
        <taxon>Tracheophyta</taxon>
        <taxon>Spermatophyta</taxon>
        <taxon>Pinopsida</taxon>
        <taxon>Pinidae</taxon>
        <taxon>Conifers II</taxon>
        <taxon>Cupressales</taxon>
        <taxon>Taxaceae</taxon>
        <taxon>Taxus</taxon>
    </lineage>
</organism>
<feature type="domain" description="U-box" evidence="3">
    <location>
        <begin position="57"/>
        <end position="132"/>
    </location>
</feature>
<dbReference type="InterPro" id="IPR003613">
    <property type="entry name" value="Ubox_domain"/>
</dbReference>
<evidence type="ECO:0000256" key="1">
    <source>
        <dbReference type="ARBA" id="ARBA00004906"/>
    </source>
</evidence>
<comment type="pathway">
    <text evidence="1">Protein modification; protein ubiquitination.</text>
</comment>
<dbReference type="InterPro" id="IPR045185">
    <property type="entry name" value="PUB22/23/24-like"/>
</dbReference>
<evidence type="ECO:0000313" key="4">
    <source>
        <dbReference type="EMBL" id="KAH9317250.1"/>
    </source>
</evidence>
<dbReference type="PANTHER" id="PTHR22849">
    <property type="entry name" value="WDSAM1 PROTEIN"/>
    <property type="match status" value="1"/>
</dbReference>
<dbReference type="PANTHER" id="PTHR22849:SF164">
    <property type="entry name" value="U-BOX DOMAIN-CONTAINING PROTEIN"/>
    <property type="match status" value="1"/>
</dbReference>